<dbReference type="InterPro" id="IPR027351">
    <property type="entry name" value="(+)RNA_virus_helicase_core_dom"/>
</dbReference>
<keyword evidence="2" id="KW-0067">ATP-binding</keyword>
<name>A0A077D586_9NIDO</name>
<sequence length="244" mass="26864">ATKANPVYYVAPTHNLVQDIDKSCDGVVHKASGNNRVYRNADEGPSAVYFSTIGAARSCANSILIIDEVSLLTPHLLFKAIDQVKPKEVVILGDPFQLAPVTPMTDFKWELDTFWVFNFVQQHKIKVLDVCYRCPSTILSAFKKLYEDAGVRIIADRDGGVLTFNPIPPTFQADEELLRRVSVGVEVVLTNYKQAVVLGKQLGLNIITIDSAQGATYKSVGLLLLGQSRFTKVVNRLVVALSRA</sequence>
<dbReference type="SUPFAM" id="SSF52540">
    <property type="entry name" value="P-loop containing nucleoside triphosphate hydrolases"/>
    <property type="match status" value="2"/>
</dbReference>
<dbReference type="EMBL" id="KJ719450">
    <property type="protein sequence ID" value="AIL27684.1"/>
    <property type="molecule type" value="Genomic_RNA"/>
</dbReference>
<accession>A0A077D586</accession>
<dbReference type="GO" id="GO:0005524">
    <property type="term" value="F:ATP binding"/>
    <property type="evidence" value="ECO:0007669"/>
    <property type="project" value="InterPro"/>
</dbReference>
<keyword evidence="2" id="KW-0378">Hydrolase</keyword>
<proteinExistence type="predicted"/>
<feature type="non-terminal residue" evidence="2">
    <location>
        <position position="1"/>
    </location>
</feature>
<protein>
    <submittedName>
        <fullName evidence="2">Helicase</fullName>
    </submittedName>
</protein>
<dbReference type="GO" id="GO:0004386">
    <property type="term" value="F:helicase activity"/>
    <property type="evidence" value="ECO:0007669"/>
    <property type="project" value="UniProtKB-KW"/>
</dbReference>
<keyword evidence="2" id="KW-0547">Nucleotide-binding</keyword>
<dbReference type="Gene3D" id="3.40.50.300">
    <property type="entry name" value="P-loop containing nucleotide triphosphate hydrolases"/>
    <property type="match status" value="2"/>
</dbReference>
<evidence type="ECO:0000259" key="1">
    <source>
        <dbReference type="PROSITE" id="PS51657"/>
    </source>
</evidence>
<organism evidence="2">
    <name type="scientific">Rangifer tarandus granti nidovirus</name>
    <dbReference type="NCBI Taxonomy" id="1489733"/>
    <lineage>
        <taxon>Viruses</taxon>
        <taxon>Riboviria</taxon>
        <taxon>Orthornavirae</taxon>
        <taxon>Pisuviricota</taxon>
        <taxon>Pisoniviricetes</taxon>
        <taxon>Nidovirales</taxon>
    </lineage>
</organism>
<dbReference type="PROSITE" id="PS51657">
    <property type="entry name" value="PSRV_HELICASE"/>
    <property type="match status" value="1"/>
</dbReference>
<keyword evidence="2" id="KW-0347">Helicase</keyword>
<dbReference type="InterPro" id="IPR027417">
    <property type="entry name" value="P-loop_NTPase"/>
</dbReference>
<feature type="domain" description="(+)RNA virus helicase C-terminal" evidence="1">
    <location>
        <begin position="1"/>
        <end position="244"/>
    </location>
</feature>
<reference evidence="2" key="1">
    <citation type="journal article" date="2014" name="PLoS ONE">
        <title>Metagenomic Survey for Viruses in Western Arctic Caribou, Alaska, through Iterative Assembly of Taxonomic Units.</title>
        <authorList>
            <person name="Schurch A.C."/>
            <person name="Schipper D."/>
            <person name="Bijl M.A."/>
            <person name="Dau J."/>
            <person name="Beckmen K.B."/>
            <person name="Schapendonk C.M."/>
            <person name="Raj V.S."/>
            <person name="Osterhaus A.D."/>
            <person name="Haagmans B.L."/>
            <person name="Tryland M."/>
            <person name="Smits S.L."/>
        </authorList>
    </citation>
    <scope>NUCLEOTIDE SEQUENCE</scope>
    <source>
        <strain evidence="2">VS700011</strain>
    </source>
</reference>
<dbReference type="Pfam" id="PF01443">
    <property type="entry name" value="Viral_helicase1"/>
    <property type="match status" value="1"/>
</dbReference>
<feature type="non-terminal residue" evidence="2">
    <location>
        <position position="244"/>
    </location>
</feature>
<evidence type="ECO:0000313" key="2">
    <source>
        <dbReference type="EMBL" id="AIL27684.1"/>
    </source>
</evidence>